<keyword evidence="2" id="KW-1185">Reference proteome</keyword>
<dbReference type="AlphaFoldDB" id="A0A327Y9Q9"/>
<evidence type="ECO:0000313" key="2">
    <source>
        <dbReference type="Proteomes" id="UP000249165"/>
    </source>
</evidence>
<evidence type="ECO:0000313" key="1">
    <source>
        <dbReference type="EMBL" id="RAK16922.1"/>
    </source>
</evidence>
<comment type="caution">
    <text evidence="1">The sequence shown here is derived from an EMBL/GenBank/DDBJ whole genome shotgun (WGS) entry which is preliminary data.</text>
</comment>
<dbReference type="EMBL" id="QLMG01000017">
    <property type="protein sequence ID" value="RAK16922.1"/>
    <property type="molecule type" value="Genomic_DNA"/>
</dbReference>
<protein>
    <submittedName>
        <fullName evidence="1">Uncharacterized protein</fullName>
    </submittedName>
</protein>
<gene>
    <name evidence="1" type="ORF">ATI53_10177</name>
</gene>
<sequence>MTNPSYLSVGDLAQRLAPITGNSEAFHARQLRAQIREAALKPSLRGGSGATAPALFDEIGLCRALVLHALASVKQEMDTLKAVATIMETVDPRARKADVVEPDGMELAVARIRNGEPMFLHLEFSMWPEEGEEDREVSGWITNDPTPNDSAIMPRRAWIVLPLHHVLKPLVG</sequence>
<organism evidence="1 2">
    <name type="scientific">Salipiger aestuarii</name>
    <dbReference type="NCBI Taxonomy" id="568098"/>
    <lineage>
        <taxon>Bacteria</taxon>
        <taxon>Pseudomonadati</taxon>
        <taxon>Pseudomonadota</taxon>
        <taxon>Alphaproteobacteria</taxon>
        <taxon>Rhodobacterales</taxon>
        <taxon>Roseobacteraceae</taxon>
        <taxon>Salipiger</taxon>
    </lineage>
</organism>
<accession>A0A327Y9Q9</accession>
<dbReference type="RefSeq" id="WP_111550361.1">
    <property type="nucleotide sequence ID" value="NZ_LIQE01000012.1"/>
</dbReference>
<name>A0A327Y9Q9_9RHOB</name>
<dbReference type="Proteomes" id="UP000249165">
    <property type="component" value="Unassembled WGS sequence"/>
</dbReference>
<proteinExistence type="predicted"/>
<reference evidence="1 2" key="1">
    <citation type="submission" date="2018-06" db="EMBL/GenBank/DDBJ databases">
        <title>Genomic Encyclopedia of Archaeal and Bacterial Type Strains, Phase II (KMG-II): from individual species to whole genera.</title>
        <authorList>
            <person name="Goeker M."/>
        </authorList>
    </citation>
    <scope>NUCLEOTIDE SEQUENCE [LARGE SCALE GENOMIC DNA]</scope>
    <source>
        <strain evidence="1 2">DSM 22011</strain>
    </source>
</reference>